<evidence type="ECO:0000256" key="7">
    <source>
        <dbReference type="SAM" id="SignalP"/>
    </source>
</evidence>
<evidence type="ECO:0000256" key="3">
    <source>
        <dbReference type="ARBA" id="ARBA00022729"/>
    </source>
</evidence>
<sequence length="279" mass="27288">MSRLPVIFAWALGLVLAMAPAAHGSVIEAPVAGQIQNFLGISAAPGDVSLSCVGVDATKCDSDGDRITDVVERQVCGTATCLTPGQDSDGDGVPDWVELRACGTATCADPKADADADGIPDYVEQIICGSASCEGGSSDADADGIPDWVEVLICGDVTCAVGSEDFNADGVADAKQLKKLFDDTAAAAAAAQARGDGGGGVAASGGGVVRPVGVLAVPVGGALPVTGVNVAVWVVLAGVLLLLGAGLLAVSRRRRPDGGPNGSAGAGAGSASSDEMGSI</sequence>
<dbReference type="AlphaFoldDB" id="A0A3G8ZTR3"/>
<dbReference type="Pfam" id="PF00746">
    <property type="entry name" value="Gram_pos_anchor"/>
    <property type="match status" value="1"/>
</dbReference>
<dbReference type="InterPro" id="IPR019931">
    <property type="entry name" value="LPXTG_anchor"/>
</dbReference>
<keyword evidence="4" id="KW-0572">Peptidoglycan-anchor</keyword>
<dbReference type="NCBIfam" id="TIGR01167">
    <property type="entry name" value="LPXTG_anchor"/>
    <property type="match status" value="1"/>
</dbReference>
<evidence type="ECO:0000256" key="4">
    <source>
        <dbReference type="ARBA" id="ARBA00023088"/>
    </source>
</evidence>
<keyword evidence="6" id="KW-1133">Transmembrane helix</keyword>
<dbReference type="OrthoDB" id="5125158at2"/>
<evidence type="ECO:0000256" key="1">
    <source>
        <dbReference type="ARBA" id="ARBA00022512"/>
    </source>
</evidence>
<evidence type="ECO:0000259" key="8">
    <source>
        <dbReference type="Pfam" id="PF00746"/>
    </source>
</evidence>
<feature type="compositionally biased region" description="Gly residues" evidence="5">
    <location>
        <begin position="259"/>
        <end position="268"/>
    </location>
</feature>
<keyword evidence="6" id="KW-0812">Transmembrane</keyword>
<evidence type="ECO:0000313" key="10">
    <source>
        <dbReference type="Proteomes" id="UP000268084"/>
    </source>
</evidence>
<reference evidence="9 10" key="2">
    <citation type="submission" date="2018-12" db="EMBL/GenBank/DDBJ databases">
        <title>Nakamurella antarcticus sp. nov., isolated from Antarctica South Shetland Islands soil.</title>
        <authorList>
            <person name="Peng F."/>
        </authorList>
    </citation>
    <scope>NUCLEOTIDE SEQUENCE [LARGE SCALE GENOMIC DNA]</scope>
    <source>
        <strain evidence="9 10">S14-144</strain>
    </source>
</reference>
<gene>
    <name evidence="9" type="ORF">EH165_06510</name>
</gene>
<feature type="region of interest" description="Disordered" evidence="5">
    <location>
        <begin position="254"/>
        <end position="279"/>
    </location>
</feature>
<dbReference type="RefSeq" id="WP_124798645.1">
    <property type="nucleotide sequence ID" value="NZ_CP034170.1"/>
</dbReference>
<evidence type="ECO:0000256" key="2">
    <source>
        <dbReference type="ARBA" id="ARBA00022525"/>
    </source>
</evidence>
<proteinExistence type="predicted"/>
<reference evidence="9 10" key="1">
    <citation type="submission" date="2018-11" db="EMBL/GenBank/DDBJ databases">
        <authorList>
            <person name="Da X."/>
        </authorList>
    </citation>
    <scope>NUCLEOTIDE SEQUENCE [LARGE SCALE GENOMIC DNA]</scope>
    <source>
        <strain evidence="9 10">S14-144</strain>
    </source>
</reference>
<keyword evidence="10" id="KW-1185">Reference proteome</keyword>
<name>A0A3G8ZTR3_9ACTN</name>
<feature type="signal peptide" evidence="7">
    <location>
        <begin position="1"/>
        <end position="24"/>
    </location>
</feature>
<feature type="domain" description="Gram-positive cocci surface proteins LPxTG" evidence="8">
    <location>
        <begin position="221"/>
        <end position="254"/>
    </location>
</feature>
<evidence type="ECO:0000313" key="9">
    <source>
        <dbReference type="EMBL" id="AZI57854.1"/>
    </source>
</evidence>
<protein>
    <submittedName>
        <fullName evidence="9">LPXTG cell wall anchor domain-containing protein</fullName>
    </submittedName>
</protein>
<dbReference type="KEGG" id="nak:EH165_06510"/>
<evidence type="ECO:0000256" key="6">
    <source>
        <dbReference type="SAM" id="Phobius"/>
    </source>
</evidence>
<accession>A0A3G8ZTR3</accession>
<keyword evidence="6" id="KW-0472">Membrane</keyword>
<dbReference type="EMBL" id="CP034170">
    <property type="protein sequence ID" value="AZI57854.1"/>
    <property type="molecule type" value="Genomic_DNA"/>
</dbReference>
<dbReference type="Proteomes" id="UP000268084">
    <property type="component" value="Chromosome"/>
</dbReference>
<feature type="chain" id="PRO_5039164603" evidence="7">
    <location>
        <begin position="25"/>
        <end position="279"/>
    </location>
</feature>
<keyword evidence="1" id="KW-0134">Cell wall</keyword>
<evidence type="ECO:0000256" key="5">
    <source>
        <dbReference type="SAM" id="MobiDB-lite"/>
    </source>
</evidence>
<keyword evidence="2" id="KW-0964">Secreted</keyword>
<organism evidence="9 10">
    <name type="scientific">Nakamurella antarctica</name>
    <dbReference type="NCBI Taxonomy" id="1902245"/>
    <lineage>
        <taxon>Bacteria</taxon>
        <taxon>Bacillati</taxon>
        <taxon>Actinomycetota</taxon>
        <taxon>Actinomycetes</taxon>
        <taxon>Nakamurellales</taxon>
        <taxon>Nakamurellaceae</taxon>
        <taxon>Nakamurella</taxon>
    </lineage>
</organism>
<keyword evidence="3 7" id="KW-0732">Signal</keyword>
<feature type="transmembrane region" description="Helical" evidence="6">
    <location>
        <begin position="230"/>
        <end position="250"/>
    </location>
</feature>